<dbReference type="KEGG" id="poz:I0K15_01620"/>
<evidence type="ECO:0000313" key="1">
    <source>
        <dbReference type="EMBL" id="QPH54506.1"/>
    </source>
</evidence>
<sequence length="64" mass="7435">MSGRDRQNLLTPLSANQTMMRGFTPIKHNHRLILTISYDADFIEKYARSIEMPSQLTRQALEAR</sequence>
<name>A0A7S9LST5_9RHOB</name>
<dbReference type="EMBL" id="CP064942">
    <property type="protein sequence ID" value="QPH54506.1"/>
    <property type="molecule type" value="Genomic_DNA"/>
</dbReference>
<evidence type="ECO:0000313" key="2">
    <source>
        <dbReference type="Proteomes" id="UP000594800"/>
    </source>
</evidence>
<dbReference type="Proteomes" id="UP000594800">
    <property type="component" value="Chromosome"/>
</dbReference>
<organism evidence="1 2">
    <name type="scientific">Pontivivens ytuae</name>
    <dbReference type="NCBI Taxonomy" id="2789856"/>
    <lineage>
        <taxon>Bacteria</taxon>
        <taxon>Pseudomonadati</taxon>
        <taxon>Pseudomonadota</taxon>
        <taxon>Alphaproteobacteria</taxon>
        <taxon>Rhodobacterales</taxon>
        <taxon>Paracoccaceae</taxon>
        <taxon>Pontivivens</taxon>
    </lineage>
</organism>
<gene>
    <name evidence="1" type="ORF">I0K15_01620</name>
</gene>
<dbReference type="AlphaFoldDB" id="A0A7S9LST5"/>
<keyword evidence="2" id="KW-1185">Reference proteome</keyword>
<accession>A0A7S9LST5</accession>
<protein>
    <submittedName>
        <fullName evidence="1">Uncharacterized protein</fullName>
    </submittedName>
</protein>
<dbReference type="RefSeq" id="WP_196103715.1">
    <property type="nucleotide sequence ID" value="NZ_CP064942.1"/>
</dbReference>
<proteinExistence type="predicted"/>
<reference evidence="1 2" key="1">
    <citation type="submission" date="2020-11" db="EMBL/GenBank/DDBJ databases">
        <title>Description of Pontivivens ytuae sp. nov. isolated from deep sea sediment of Mariana Trench.</title>
        <authorList>
            <person name="Wang Z."/>
            <person name="Sun Q.-L."/>
            <person name="Xu X.-D."/>
            <person name="Tang Y.-Z."/>
            <person name="Zhang J."/>
        </authorList>
    </citation>
    <scope>NUCLEOTIDE SEQUENCE [LARGE SCALE GENOMIC DNA]</scope>
    <source>
        <strain evidence="1 2">MT2928</strain>
    </source>
</reference>